<dbReference type="eggNOG" id="COG3770">
    <property type="taxonomic scope" value="Bacteria"/>
</dbReference>
<protein>
    <submittedName>
        <fullName evidence="8">Uncharacterized protein</fullName>
    </submittedName>
</protein>
<accession>D5BUU5</accession>
<dbReference type="InterPro" id="IPR009045">
    <property type="entry name" value="Zn_M74/Hedgehog-like"/>
</dbReference>
<dbReference type="SUPFAM" id="SSF55166">
    <property type="entry name" value="Hedgehog/DD-peptidase"/>
    <property type="match status" value="1"/>
</dbReference>
<keyword evidence="7" id="KW-0482">Metalloprotease</keyword>
<keyword evidence="4" id="KW-0574">Periplasm</keyword>
<keyword evidence="9" id="KW-1185">Reference proteome</keyword>
<gene>
    <name evidence="8" type="ordered locus">Nhal_0296</name>
</gene>
<organism evidence="8 9">
    <name type="scientific">Nitrosococcus halophilus (strain Nc4)</name>
    <dbReference type="NCBI Taxonomy" id="472759"/>
    <lineage>
        <taxon>Bacteria</taxon>
        <taxon>Pseudomonadati</taxon>
        <taxon>Pseudomonadota</taxon>
        <taxon>Gammaproteobacteria</taxon>
        <taxon>Chromatiales</taxon>
        <taxon>Chromatiaceae</taxon>
        <taxon>Nitrosococcus</taxon>
    </lineage>
</organism>
<evidence type="ECO:0000313" key="9">
    <source>
        <dbReference type="Proteomes" id="UP000001844"/>
    </source>
</evidence>
<dbReference type="Gene3D" id="3.30.1380.10">
    <property type="match status" value="1"/>
</dbReference>
<evidence type="ECO:0000256" key="2">
    <source>
        <dbReference type="ARBA" id="ARBA00022723"/>
    </source>
</evidence>
<dbReference type="GO" id="GO:0030288">
    <property type="term" value="C:outer membrane-bounded periplasmic space"/>
    <property type="evidence" value="ECO:0007669"/>
    <property type="project" value="InterPro"/>
</dbReference>
<dbReference type="InterPro" id="IPR005073">
    <property type="entry name" value="Peptidase_M74"/>
</dbReference>
<dbReference type="STRING" id="472759.Nhal_0296"/>
<evidence type="ECO:0000256" key="4">
    <source>
        <dbReference type="ARBA" id="ARBA00022764"/>
    </source>
</evidence>
<name>D5BUU5_NITHN</name>
<keyword evidence="1" id="KW-0645">Protease</keyword>
<dbReference type="GO" id="GO:0008237">
    <property type="term" value="F:metallopeptidase activity"/>
    <property type="evidence" value="ECO:0007669"/>
    <property type="project" value="UniProtKB-KW"/>
</dbReference>
<evidence type="ECO:0000256" key="3">
    <source>
        <dbReference type="ARBA" id="ARBA00022729"/>
    </source>
</evidence>
<evidence type="ECO:0000313" key="8">
    <source>
        <dbReference type="EMBL" id="ADE13495.1"/>
    </source>
</evidence>
<keyword evidence="2" id="KW-0479">Metal-binding</keyword>
<dbReference type="RefSeq" id="WP_013031391.1">
    <property type="nucleotide sequence ID" value="NC_013960.1"/>
</dbReference>
<dbReference type="GO" id="GO:0006508">
    <property type="term" value="P:proteolysis"/>
    <property type="evidence" value="ECO:0007669"/>
    <property type="project" value="UniProtKB-KW"/>
</dbReference>
<keyword evidence="5" id="KW-0378">Hydrolase</keyword>
<dbReference type="GO" id="GO:0004252">
    <property type="term" value="F:serine-type endopeptidase activity"/>
    <property type="evidence" value="ECO:0007669"/>
    <property type="project" value="InterPro"/>
</dbReference>
<sequence length="342" mass="38528">MPPGQEPKKNYHTPHILRVGSVHSEEARYKAEVKCLQKRLEELGFKSGVVKQITEKIEVNDLEKTVKNLKYHPYSDRNFSTATTNTPGLYDNDEALAVWQFQGLAMCQASTGALPRLPSRCTSKIFGKIRYKAKQVDKTTVKILNATNSNPFWKWAQFQPQQCAPPHSTQKCLWRKKWKQPQVEWGTKALVEVLQNAAKALNQASASSTANYRGIEIGDISYPTGGSVTGHGSHERGIDVDINTRALCADGTTQYGAIEYWQTAPCPYDQAYMEVLLKALAAQKYVDKLLFHDPAFLPGGARYNNIPASDRKKITCSKYQQHTPCPGNSHTHHIHMRLKWEN</sequence>
<dbReference type="GO" id="GO:0046872">
    <property type="term" value="F:metal ion binding"/>
    <property type="evidence" value="ECO:0007669"/>
    <property type="project" value="UniProtKB-KW"/>
</dbReference>
<dbReference type="OrthoDB" id="1467367at2"/>
<evidence type="ECO:0000256" key="1">
    <source>
        <dbReference type="ARBA" id="ARBA00022670"/>
    </source>
</evidence>
<reference evidence="9" key="1">
    <citation type="submission" date="2010-04" db="EMBL/GenBank/DDBJ databases">
        <title>Complete genome sequence of Nitrosococcus halophilus Nc4, a salt-adapted, aerobic obligate ammonia-oxidizing sulfur purple bacterium.</title>
        <authorList>
            <consortium name="US DOE Joint Genome Institute"/>
            <person name="Campbell M.A."/>
            <person name="Malfatti S.A."/>
            <person name="Chain P.S.G."/>
            <person name="Heidelberg J.F."/>
            <person name="Ward B.B."/>
            <person name="Klotz M.G."/>
        </authorList>
    </citation>
    <scope>NUCLEOTIDE SEQUENCE [LARGE SCALE GENOMIC DNA]</scope>
    <source>
        <strain evidence="9">Nc4</strain>
    </source>
</reference>
<evidence type="ECO:0000256" key="7">
    <source>
        <dbReference type="ARBA" id="ARBA00023049"/>
    </source>
</evidence>
<evidence type="ECO:0000256" key="5">
    <source>
        <dbReference type="ARBA" id="ARBA00022801"/>
    </source>
</evidence>
<dbReference type="Pfam" id="PF03411">
    <property type="entry name" value="Peptidase_M74"/>
    <property type="match status" value="1"/>
</dbReference>
<dbReference type="EMBL" id="CP001798">
    <property type="protein sequence ID" value="ADE13495.1"/>
    <property type="molecule type" value="Genomic_DNA"/>
</dbReference>
<dbReference type="AlphaFoldDB" id="D5BUU5"/>
<dbReference type="HOGENOM" id="CLU_810937_0_0_6"/>
<dbReference type="KEGG" id="nhl:Nhal_0296"/>
<evidence type="ECO:0000256" key="6">
    <source>
        <dbReference type="ARBA" id="ARBA00022833"/>
    </source>
</evidence>
<keyword evidence="6" id="KW-0862">Zinc</keyword>
<keyword evidence="3" id="KW-0732">Signal</keyword>
<dbReference type="Proteomes" id="UP000001844">
    <property type="component" value="Chromosome"/>
</dbReference>
<proteinExistence type="predicted"/>